<evidence type="ECO:0000256" key="1">
    <source>
        <dbReference type="SAM" id="MobiDB-lite"/>
    </source>
</evidence>
<dbReference type="OrthoDB" id="4146887at2759"/>
<protein>
    <submittedName>
        <fullName evidence="2">Uncharacterized protein</fullName>
    </submittedName>
</protein>
<dbReference type="Proteomes" id="UP000606974">
    <property type="component" value="Unassembled WGS sequence"/>
</dbReference>
<feature type="compositionally biased region" description="Polar residues" evidence="1">
    <location>
        <begin position="380"/>
        <end position="396"/>
    </location>
</feature>
<dbReference type="PANTHER" id="PTHR39609">
    <property type="entry name" value="RFEG-RELATED"/>
    <property type="match status" value="1"/>
</dbReference>
<evidence type="ECO:0000313" key="3">
    <source>
        <dbReference type="Proteomes" id="UP000606974"/>
    </source>
</evidence>
<evidence type="ECO:0000313" key="2">
    <source>
        <dbReference type="EMBL" id="KAF7514407.1"/>
    </source>
</evidence>
<gene>
    <name evidence="2" type="ORF">GJ744_000177</name>
</gene>
<feature type="region of interest" description="Disordered" evidence="1">
    <location>
        <begin position="367"/>
        <end position="435"/>
    </location>
</feature>
<organism evidence="2 3">
    <name type="scientific">Endocarpon pusillum</name>
    <dbReference type="NCBI Taxonomy" id="364733"/>
    <lineage>
        <taxon>Eukaryota</taxon>
        <taxon>Fungi</taxon>
        <taxon>Dikarya</taxon>
        <taxon>Ascomycota</taxon>
        <taxon>Pezizomycotina</taxon>
        <taxon>Eurotiomycetes</taxon>
        <taxon>Chaetothyriomycetidae</taxon>
        <taxon>Verrucariales</taxon>
        <taxon>Verrucariaceae</taxon>
        <taxon>Endocarpon</taxon>
    </lineage>
</organism>
<keyword evidence="3" id="KW-1185">Reference proteome</keyword>
<comment type="caution">
    <text evidence="2">The sequence shown here is derived from an EMBL/GenBank/DDBJ whole genome shotgun (WGS) entry which is preliminary data.</text>
</comment>
<feature type="region of interest" description="Disordered" evidence="1">
    <location>
        <begin position="1"/>
        <end position="182"/>
    </location>
</feature>
<proteinExistence type="predicted"/>
<feature type="compositionally biased region" description="Basic and acidic residues" evidence="1">
    <location>
        <begin position="7"/>
        <end position="178"/>
    </location>
</feature>
<sequence>MASRHPARYDEQPRRTGEARESRTTRDPREAREPRDGREVREVREAREIISPRERADIIPPRDGREIRETRDTRIDPRAEPRMDPSRIDSRIDPRADPRVDPRADPRLLPRGDPRADLRDPRVDPRVDFRPDPREIREARDIRDPRGEPMIDPRDPRYAMTREPRDHRDPRDVYGRDEMDIDPPTSGRLTAYFLPGENISREVIQADICRYLGADATCMPARNREGVPGYMIRAYRMLTTKMIEDLMADSKRWDEELRRSRNRGTRPAYEDTKIHEHRQMTGPSQNPPGYPGPQRTVRGEREDYDMDDYPRPTPPPQRILYQGTMPQDYPQNYPVTTSAYQNPSMTAEYMLSRGQPEGHNQVPRSEYDMYPSATAGRGATLQSPNQGQFASQQGLQGPTAYQDPRTGQTIYPPTPAGRGLDQFARHAGSADNRRR</sequence>
<accession>A0A8H7E9P3</accession>
<dbReference type="AlphaFoldDB" id="A0A8H7E9P3"/>
<feature type="compositionally biased region" description="Basic and acidic residues" evidence="1">
    <location>
        <begin position="268"/>
        <end position="279"/>
    </location>
</feature>
<feature type="region of interest" description="Disordered" evidence="1">
    <location>
        <begin position="255"/>
        <end position="298"/>
    </location>
</feature>
<dbReference type="PANTHER" id="PTHR39609:SF1">
    <property type="entry name" value="RFEG"/>
    <property type="match status" value="1"/>
</dbReference>
<reference evidence="2" key="1">
    <citation type="submission" date="2020-02" db="EMBL/GenBank/DDBJ databases">
        <authorList>
            <person name="Palmer J.M."/>
        </authorList>
    </citation>
    <scope>NUCLEOTIDE SEQUENCE</scope>
    <source>
        <strain evidence="2">EPUS1.4</strain>
        <tissue evidence="2">Thallus</tissue>
    </source>
</reference>
<name>A0A8H7E9P3_9EURO</name>
<dbReference type="EMBL" id="JAACFV010000001">
    <property type="protein sequence ID" value="KAF7514407.1"/>
    <property type="molecule type" value="Genomic_DNA"/>
</dbReference>